<dbReference type="EMBL" id="RJKN01000001">
    <property type="protein sequence ID" value="ROP45686.1"/>
    <property type="molecule type" value="Genomic_DNA"/>
</dbReference>
<evidence type="ECO:0000313" key="1">
    <source>
        <dbReference type="EMBL" id="ROP45686.1"/>
    </source>
</evidence>
<reference evidence="1 2" key="1">
    <citation type="journal article" date="2015" name="Stand. Genomic Sci.">
        <title>Genomic Encyclopedia of Bacterial and Archaeal Type Strains, Phase III: the genomes of soil and plant-associated and newly described type strains.</title>
        <authorList>
            <person name="Whitman W.B."/>
            <person name="Woyke T."/>
            <person name="Klenk H.P."/>
            <person name="Zhou Y."/>
            <person name="Lilburn T.G."/>
            <person name="Beck B.J."/>
            <person name="De Vos P."/>
            <person name="Vandamme P."/>
            <person name="Eisen J.A."/>
            <person name="Garrity G."/>
            <person name="Hugenholtz P."/>
            <person name="Kyrpides N.C."/>
        </authorList>
    </citation>
    <scope>NUCLEOTIDE SEQUENCE [LARGE SCALE GENOMIC DNA]</scope>
    <source>
        <strain evidence="1 2">CECT 7306</strain>
    </source>
</reference>
<dbReference type="InParanoid" id="A0A3N1HTG1"/>
<comment type="caution">
    <text evidence="1">The sequence shown here is derived from an EMBL/GenBank/DDBJ whole genome shotgun (WGS) entry which is preliminary data.</text>
</comment>
<dbReference type="AlphaFoldDB" id="A0A3N1HTG1"/>
<accession>A0A3N1HTG1</accession>
<protein>
    <recommendedName>
        <fullName evidence="3">DUF3046 family protein</fullName>
    </recommendedName>
</protein>
<organism evidence="1 2">
    <name type="scientific">Pseudokineococcus lusitanus</name>
    <dbReference type="NCBI Taxonomy" id="763993"/>
    <lineage>
        <taxon>Bacteria</taxon>
        <taxon>Bacillati</taxon>
        <taxon>Actinomycetota</taxon>
        <taxon>Actinomycetes</taxon>
        <taxon>Kineosporiales</taxon>
        <taxon>Kineosporiaceae</taxon>
        <taxon>Pseudokineococcus</taxon>
    </lineage>
</organism>
<gene>
    <name evidence="1" type="ORF">EDC03_0291</name>
</gene>
<name>A0A3N1HTG1_9ACTN</name>
<dbReference type="InterPro" id="IPR021408">
    <property type="entry name" value="DUF3046"/>
</dbReference>
<keyword evidence="2" id="KW-1185">Reference proteome</keyword>
<sequence length="95" mass="10343">MILPRGTDSRPAGGGTLARVRLSEFWRLAEGELGPTYARSVTATQVVGRLGHRTPDEALADGVPPREVWEALCDAMDVPPERRLGADPARRRPRG</sequence>
<dbReference type="Proteomes" id="UP000276232">
    <property type="component" value="Unassembled WGS sequence"/>
</dbReference>
<evidence type="ECO:0000313" key="2">
    <source>
        <dbReference type="Proteomes" id="UP000276232"/>
    </source>
</evidence>
<dbReference type="Pfam" id="PF11248">
    <property type="entry name" value="DUF3046"/>
    <property type="match status" value="1"/>
</dbReference>
<proteinExistence type="predicted"/>
<evidence type="ECO:0008006" key="3">
    <source>
        <dbReference type="Google" id="ProtNLM"/>
    </source>
</evidence>